<dbReference type="SMART" id="SM00318">
    <property type="entry name" value="SNc"/>
    <property type="match status" value="1"/>
</dbReference>
<reference evidence="6 7" key="1">
    <citation type="journal article" date="2015" name="Nature">
        <title>rRNA introns, odd ribosomes, and small enigmatic genomes across a large radiation of phyla.</title>
        <authorList>
            <person name="Brown C.T."/>
            <person name="Hug L.A."/>
            <person name="Thomas B.C."/>
            <person name="Sharon I."/>
            <person name="Castelle C.J."/>
            <person name="Singh A."/>
            <person name="Wilkins M.J."/>
            <person name="Williams K.H."/>
            <person name="Banfield J.F."/>
        </authorList>
    </citation>
    <scope>NUCLEOTIDE SEQUENCE [LARGE SCALE GENOMIC DNA]</scope>
</reference>
<dbReference type="PANTHER" id="PTHR12302:SF3">
    <property type="entry name" value="SERINE_THREONINE-PROTEIN KINASE 31"/>
    <property type="match status" value="1"/>
</dbReference>
<name>A0A0G1GQ45_9BACT</name>
<proteinExistence type="predicted"/>
<dbReference type="Proteomes" id="UP000034617">
    <property type="component" value="Unassembled WGS sequence"/>
</dbReference>
<evidence type="ECO:0000259" key="5">
    <source>
        <dbReference type="PROSITE" id="PS50830"/>
    </source>
</evidence>
<keyword evidence="3" id="KW-0378">Hydrolase</keyword>
<dbReference type="GO" id="GO:0016787">
    <property type="term" value="F:hydrolase activity"/>
    <property type="evidence" value="ECO:0007669"/>
    <property type="project" value="UniProtKB-KW"/>
</dbReference>
<keyword evidence="1" id="KW-0540">Nuclease</keyword>
<accession>A0A0G1GQ45</accession>
<feature type="transmembrane region" description="Helical" evidence="4">
    <location>
        <begin position="12"/>
        <end position="32"/>
    </location>
</feature>
<keyword evidence="4" id="KW-0472">Membrane</keyword>
<keyword evidence="4" id="KW-1133">Transmembrane helix</keyword>
<dbReference type="InterPro" id="IPR035437">
    <property type="entry name" value="SNase_OB-fold_sf"/>
</dbReference>
<evidence type="ECO:0000256" key="3">
    <source>
        <dbReference type="ARBA" id="ARBA00022801"/>
    </source>
</evidence>
<dbReference type="Pfam" id="PF00565">
    <property type="entry name" value="SNase"/>
    <property type="match status" value="1"/>
</dbReference>
<dbReference type="PANTHER" id="PTHR12302">
    <property type="entry name" value="EBNA2 BINDING PROTEIN P100"/>
    <property type="match status" value="1"/>
</dbReference>
<gene>
    <name evidence="6" type="ORF">UW22_C0038G0009</name>
</gene>
<sequence>MTQMFRNISQRILFSFLFISFALNIFFAVFLYEQSRVVFVPDGDSLELRDGRRVRLLGVDAPEKGRCLSEEARIRLSQRTLGRRVRLKNIVKDDYGRILANVIIDAPFDEWMGYLYARFVKKQAYHPTAFVNGLMVEEGLARYTFATSPYSGWLKRSHEEAKTGKRGIYSGFCQQNTPVNLDCPIKGNVRNGEKTYHLPACDNYSQTIVDLSYGDQWFCTQDDALLAGFQKASACR</sequence>
<evidence type="ECO:0000256" key="1">
    <source>
        <dbReference type="ARBA" id="ARBA00022722"/>
    </source>
</evidence>
<protein>
    <submittedName>
        <fullName evidence="6">Succinoglycan biosynthesis protein</fullName>
    </submittedName>
</protein>
<evidence type="ECO:0000313" key="6">
    <source>
        <dbReference type="EMBL" id="KKT36473.1"/>
    </source>
</evidence>
<evidence type="ECO:0000256" key="4">
    <source>
        <dbReference type="SAM" id="Phobius"/>
    </source>
</evidence>
<dbReference type="PROSITE" id="PS50830">
    <property type="entry name" value="TNASE_3"/>
    <property type="match status" value="1"/>
</dbReference>
<evidence type="ECO:0000313" key="7">
    <source>
        <dbReference type="Proteomes" id="UP000034617"/>
    </source>
</evidence>
<keyword evidence="2" id="KW-0255">Endonuclease</keyword>
<organism evidence="6 7">
    <name type="scientific">Candidatus Gottesmanbacteria bacterium GW2011_GWB1_44_11c</name>
    <dbReference type="NCBI Taxonomy" id="1618447"/>
    <lineage>
        <taxon>Bacteria</taxon>
        <taxon>Candidatus Gottesmaniibacteriota</taxon>
    </lineage>
</organism>
<dbReference type="SUPFAM" id="SSF50199">
    <property type="entry name" value="Staphylococcal nuclease"/>
    <property type="match status" value="1"/>
</dbReference>
<evidence type="ECO:0000256" key="2">
    <source>
        <dbReference type="ARBA" id="ARBA00022759"/>
    </source>
</evidence>
<dbReference type="Gene3D" id="2.40.50.90">
    <property type="match status" value="1"/>
</dbReference>
<feature type="domain" description="TNase-like" evidence="5">
    <location>
        <begin position="31"/>
        <end position="171"/>
    </location>
</feature>
<dbReference type="GO" id="GO:0004519">
    <property type="term" value="F:endonuclease activity"/>
    <property type="evidence" value="ECO:0007669"/>
    <property type="project" value="UniProtKB-KW"/>
</dbReference>
<dbReference type="AlphaFoldDB" id="A0A0G1GQ45"/>
<keyword evidence="4" id="KW-0812">Transmembrane</keyword>
<dbReference type="EMBL" id="LCHM01000038">
    <property type="protein sequence ID" value="KKT36473.1"/>
    <property type="molecule type" value="Genomic_DNA"/>
</dbReference>
<comment type="caution">
    <text evidence="6">The sequence shown here is derived from an EMBL/GenBank/DDBJ whole genome shotgun (WGS) entry which is preliminary data.</text>
</comment>
<dbReference type="InterPro" id="IPR016071">
    <property type="entry name" value="Staphylococal_nuclease_OB-fold"/>
</dbReference>